<gene>
    <name evidence="2" type="ORF">A3C06_03410</name>
</gene>
<sequence>MINKEFSEGLEFIRKYPKSVTIFGSAILPETNTHYQQARELGAEIARHGYTVVTGGGPGIMEAANRGALEAGGKSVGLNITLPHEQKQNPYLTDFYQFYYFFSRKVALTYAAEAYVFFPGGYGTLNEFFEIVTLVQTQRITPAPATIILVGSDFWKPLDDFIRQHLYKQHGMVDEEALSLYTICDEKKAIMDTILKVPVISSVPFEKK</sequence>
<evidence type="ECO:0000256" key="1">
    <source>
        <dbReference type="RuleBase" id="RU363015"/>
    </source>
</evidence>
<organism evidence="2 3">
    <name type="scientific">Candidatus Taylorbacteria bacterium RIFCSPHIGHO2_02_FULL_46_13</name>
    <dbReference type="NCBI Taxonomy" id="1802312"/>
    <lineage>
        <taxon>Bacteria</taxon>
        <taxon>Candidatus Tayloriibacteriota</taxon>
    </lineage>
</organism>
<dbReference type="EMBL" id="MHRQ01000001">
    <property type="protein sequence ID" value="OHA27477.1"/>
    <property type="molecule type" value="Genomic_DNA"/>
</dbReference>
<comment type="caution">
    <text evidence="2">The sequence shown here is derived from an EMBL/GenBank/DDBJ whole genome shotgun (WGS) entry which is preliminary data.</text>
</comment>
<accession>A0A1G2MUC5</accession>
<name>A0A1G2MUC5_9BACT</name>
<dbReference type="InterPro" id="IPR031100">
    <property type="entry name" value="LOG_fam"/>
</dbReference>
<dbReference type="SUPFAM" id="SSF102405">
    <property type="entry name" value="MCP/YpsA-like"/>
    <property type="match status" value="1"/>
</dbReference>
<dbReference type="PANTHER" id="PTHR43393:SF3">
    <property type="entry name" value="LYSINE DECARBOXYLASE-LIKE PROTEIN"/>
    <property type="match status" value="1"/>
</dbReference>
<dbReference type="Gene3D" id="3.40.50.450">
    <property type="match status" value="1"/>
</dbReference>
<keyword evidence="1" id="KW-0203">Cytokinin biosynthesis</keyword>
<dbReference type="NCBIfam" id="TIGR00730">
    <property type="entry name" value="Rossman fold protein, TIGR00730 family"/>
    <property type="match status" value="1"/>
</dbReference>
<dbReference type="GO" id="GO:0009691">
    <property type="term" value="P:cytokinin biosynthetic process"/>
    <property type="evidence" value="ECO:0007669"/>
    <property type="project" value="UniProtKB-UniRule"/>
</dbReference>
<dbReference type="GO" id="GO:0016787">
    <property type="term" value="F:hydrolase activity"/>
    <property type="evidence" value="ECO:0007669"/>
    <property type="project" value="UniProtKB-KW"/>
</dbReference>
<comment type="similarity">
    <text evidence="1">Belongs to the LOG family.</text>
</comment>
<dbReference type="AlphaFoldDB" id="A0A1G2MUC5"/>
<dbReference type="Proteomes" id="UP000177565">
    <property type="component" value="Unassembled WGS sequence"/>
</dbReference>
<dbReference type="InterPro" id="IPR052341">
    <property type="entry name" value="LOG_family_nucleotidases"/>
</dbReference>
<dbReference type="EC" id="3.2.2.n1" evidence="1"/>
<evidence type="ECO:0000313" key="2">
    <source>
        <dbReference type="EMBL" id="OHA27477.1"/>
    </source>
</evidence>
<dbReference type="STRING" id="1802312.A3C06_03410"/>
<dbReference type="GO" id="GO:0005829">
    <property type="term" value="C:cytosol"/>
    <property type="evidence" value="ECO:0007669"/>
    <property type="project" value="TreeGrafter"/>
</dbReference>
<dbReference type="Pfam" id="PF03641">
    <property type="entry name" value="Lysine_decarbox"/>
    <property type="match status" value="1"/>
</dbReference>
<protein>
    <recommendedName>
        <fullName evidence="1">Cytokinin riboside 5'-monophosphate phosphoribohydrolase</fullName>
        <ecNumber evidence="1">3.2.2.n1</ecNumber>
    </recommendedName>
</protein>
<dbReference type="InterPro" id="IPR005269">
    <property type="entry name" value="LOG"/>
</dbReference>
<evidence type="ECO:0000313" key="3">
    <source>
        <dbReference type="Proteomes" id="UP000177565"/>
    </source>
</evidence>
<dbReference type="PANTHER" id="PTHR43393">
    <property type="entry name" value="CYTOKININ RIBOSIDE 5'-MONOPHOSPHATE PHOSPHORIBOHYDROLASE"/>
    <property type="match status" value="1"/>
</dbReference>
<keyword evidence="1" id="KW-0378">Hydrolase</keyword>
<proteinExistence type="inferred from homology"/>
<reference evidence="2 3" key="1">
    <citation type="journal article" date="2016" name="Nat. Commun.">
        <title>Thousands of microbial genomes shed light on interconnected biogeochemical processes in an aquifer system.</title>
        <authorList>
            <person name="Anantharaman K."/>
            <person name="Brown C.T."/>
            <person name="Hug L.A."/>
            <person name="Sharon I."/>
            <person name="Castelle C.J."/>
            <person name="Probst A.J."/>
            <person name="Thomas B.C."/>
            <person name="Singh A."/>
            <person name="Wilkins M.J."/>
            <person name="Karaoz U."/>
            <person name="Brodie E.L."/>
            <person name="Williams K.H."/>
            <person name="Hubbard S.S."/>
            <person name="Banfield J.F."/>
        </authorList>
    </citation>
    <scope>NUCLEOTIDE SEQUENCE [LARGE SCALE GENOMIC DNA]</scope>
</reference>